<dbReference type="GO" id="GO:0044550">
    <property type="term" value="P:secondary metabolite biosynthetic process"/>
    <property type="evidence" value="ECO:0007669"/>
    <property type="project" value="TreeGrafter"/>
</dbReference>
<dbReference type="Gene3D" id="3.30.559.30">
    <property type="entry name" value="Nonribosomal peptide synthetase, condensation domain"/>
    <property type="match status" value="2"/>
</dbReference>
<keyword evidence="1" id="KW-0596">Phosphopantetheine</keyword>
<dbReference type="InterPro" id="IPR020806">
    <property type="entry name" value="PKS_PP-bd"/>
</dbReference>
<dbReference type="InterPro" id="IPR023213">
    <property type="entry name" value="CAT-like_dom_sf"/>
</dbReference>
<dbReference type="GO" id="GO:0031177">
    <property type="term" value="F:phosphopantetheine binding"/>
    <property type="evidence" value="ECO:0007669"/>
    <property type="project" value="InterPro"/>
</dbReference>
<dbReference type="InterPro" id="IPR045851">
    <property type="entry name" value="AMP-bd_C_sf"/>
</dbReference>
<organism evidence="8 9">
    <name type="scientific">Aspergillus felis</name>
    <dbReference type="NCBI Taxonomy" id="1287682"/>
    <lineage>
        <taxon>Eukaryota</taxon>
        <taxon>Fungi</taxon>
        <taxon>Dikarya</taxon>
        <taxon>Ascomycota</taxon>
        <taxon>Pezizomycotina</taxon>
        <taxon>Eurotiomycetes</taxon>
        <taxon>Eurotiomycetidae</taxon>
        <taxon>Eurotiales</taxon>
        <taxon>Aspergillaceae</taxon>
        <taxon>Aspergillus</taxon>
        <taxon>Aspergillus subgen. Fumigati</taxon>
    </lineage>
</organism>
<evidence type="ECO:0000256" key="1">
    <source>
        <dbReference type="ARBA" id="ARBA00022450"/>
    </source>
</evidence>
<dbReference type="SMART" id="SM00823">
    <property type="entry name" value="PKS_PP"/>
    <property type="match status" value="2"/>
</dbReference>
<dbReference type="GO" id="GO:0005737">
    <property type="term" value="C:cytoplasm"/>
    <property type="evidence" value="ECO:0007669"/>
    <property type="project" value="TreeGrafter"/>
</dbReference>
<dbReference type="SUPFAM" id="SSF47336">
    <property type="entry name" value="ACP-like"/>
    <property type="match status" value="3"/>
</dbReference>
<evidence type="ECO:0000256" key="3">
    <source>
        <dbReference type="ARBA" id="ARBA00022598"/>
    </source>
</evidence>
<feature type="domain" description="Carrier" evidence="7">
    <location>
        <begin position="2064"/>
        <end position="2140"/>
    </location>
</feature>
<dbReference type="PANTHER" id="PTHR45527">
    <property type="entry name" value="NONRIBOSOMAL PEPTIDE SYNTHETASE"/>
    <property type="match status" value="1"/>
</dbReference>
<dbReference type="Pfam" id="PF00550">
    <property type="entry name" value="PP-binding"/>
    <property type="match status" value="3"/>
</dbReference>
<keyword evidence="2" id="KW-0597">Phosphoprotein</keyword>
<dbReference type="FunFam" id="3.40.50.12780:FF:000068">
    <property type="entry name" value="Nonribosomal peptide synthase GliP"/>
    <property type="match status" value="1"/>
</dbReference>
<gene>
    <name evidence="8" type="ORF">CNMCM7691_008604</name>
</gene>
<evidence type="ECO:0000313" key="8">
    <source>
        <dbReference type="EMBL" id="KAF7175503.1"/>
    </source>
</evidence>
<dbReference type="CDD" id="cd17653">
    <property type="entry name" value="A_NRPS_GliP_like"/>
    <property type="match status" value="1"/>
</dbReference>
<dbReference type="Pfam" id="PF00501">
    <property type="entry name" value="AMP-binding"/>
    <property type="match status" value="2"/>
</dbReference>
<dbReference type="InterPro" id="IPR042099">
    <property type="entry name" value="ANL_N_sf"/>
</dbReference>
<sequence length="2141" mass="236797">MPSVVALDLCQLFARSVARTPHQLAVDHESGSLTYAELDVASSSLARKLQQEGVVPGEAVLLLTEHGTRNIVALLAILKAHACYVPLDRSSWSSERIQAVLDGTDSRILINTTVEPFESLQHKVIHLTSADVAALSTDRSSTEAAPEIAPEDLACLIFTSGSTGVPKGVMIPHRAVANYAQTSPFNMDVQPGDRVLHILSVSFDASTGMLFSILGNSGIVVPATMDTLFDKAQTCSILASTPSILATLPLPTALPDSYPYVHTILLGGESPPAPLLSSWLEFGVRILNAYGPTETTCASLMQEVEVCQETGMINRSIIGRPMPNGPVYLLQPDTLLPVEGEGEEGEIAIAGVGLAHGYYRNAALTAEKFIDWHGKRVYRTGDQGRWTRRNDGQRVVEFRGRSDRTVKNRGFLVNLPADVEEPLRRMGFGVSDVYASLINGLLVVLVTPATADLEGLQSEAQRRLSTFHRPGRYLAVDQFPLSPNGKIDTKAIENMLKEYQARLCESTEDEDTTGAEHPTEREQIIAECMYTALGLELPSASTSKDINFFAMGGNSLAALRFTSLCRERGILLTTRDLYLHPTIREILPYARDLPRSGQSLSDEEEQVNNRLSLKADVAAALPLLDGMVPSNVEVAPLTPLQLELSAPIFQSDGTNTNQLRQSYPLATADLICNAWRQVCLCEPVFRTQIALDIGPGVQIVHPQPRCQPQEIIFHCREDYNAALTDPSRLAVGLGMRLDFIKFIPNDHDDEEGEVTIVWTAHHSLIDGYSLGLILARVQQAVQGVTPSLSSSFVDAAWNLQSVQKQRDTEARQFWEQYLQPVRSLTGTSANPTPVSQPYLAQEVLFKHADGVDELHRLASSCSVTLAAVYYTAWAMTLARTTKTNLVTLGVVFSGREVLPDDAHAVGPLMATLPWVCRLEADASIERQLRSTLEGLGTISAYAWSAPDQIGYRVESLLATQYDFPAYDQPLPPRKEHFFENTTFALSLLIEKDARFRLVYNPFVHCEQTVQQYADTFQQALKALVHDATVEAWLAGPVETPLAVDQPSSDHERGNVPNVAAAFYASVDLHADLVAVDGPGGSLSYRTLDQKSNAVASHIAKHFPSAQVIAIHADGTLNWVVGILGILKAGCAYCPLDPAYPMARRVAVYEQSDASALLIPNACSSTAAILPITDLRVFTVQECETADTSRKLLLLANANEDALIVFTSGTTGRPKGVPISHRGLLALQSNPEATMFSRPGRRIAQFMSPAFDYCSNEIFSALLHGGTLVLRDPSDPLAHLAKVDVSTITPSVLSVLNPDDYPNLDMVYATGEPVTPGLLARWGEGRTFYNAYGPAECSICTSFTRLVPGQQVTIGNAIRTARMYILDPDLKPVSEGQTGEIFLAGQQVMRGYVGDEAKTAYSVLPDPWHPGERMYRTGDYGYWNADRQIVYIGRMDRQVKIRGFRVELAAVEQKMYQEEPRLTQAAALVVNDTLVAFVMPHDVDVSRLEQRLRESLQPSWVPQVITALEEFPWTANRKVDYRKLAERATLTRPEEALPQQKTSAGMTAKDASIADGIVTLWKNVLRLQVSGSSRKLCDEDDFRALGGHSVLQMMLAARLGSTFGISVSMRDVIEHPTLAEQIELVRRKRQGSASKPRTICDAFPDHCLSSLERQTWFQYLIASDVRTFNIPVLLHLGGTFDRDRLVQSFNSVLASRKIFRTNFVETSLGPCRIFRDTPPRVLVCDGALDTDREVDRGFDLARDELIRIFLDRRTLLVVTSHAVADLNSVQNLLQEVSAVYGGRLSPTADRWHYPRAPAWSRQVTEQERKFWSKYLEDAPRRLDIPRYPGQMTFEGCSRVCEFKGDIVGRVVALGQEYGMSQHQLVCAAVAQTLQWLSGSNDVVLGSPWANRGHAVEQESMGLFLDRLPLRFKTPVNADCATILQSTREASQAAVCSAIPFEQVLNLLHLPRTIRQHPLFEAMVTFHLKRAVEDCLTIEGLEVKREMCFASGAKFLLMFEWTEIATDHWTLRIEYDDHQLDDATITTIEESIRCVLEGLADRLSRAAIHERLNAMNSKAKTKVDWNFYHRLVGILRREMASCLGISLDEFPCSVSFFEAGADSIQAWRLSRQLKRVGLEVPICTIFDHPTAQDLAQRLYRQVL</sequence>
<feature type="domain" description="Carrier" evidence="7">
    <location>
        <begin position="1550"/>
        <end position="1628"/>
    </location>
</feature>
<evidence type="ECO:0000256" key="5">
    <source>
        <dbReference type="ARBA" id="ARBA00023026"/>
    </source>
</evidence>
<evidence type="ECO:0000313" key="9">
    <source>
        <dbReference type="Proteomes" id="UP000641853"/>
    </source>
</evidence>
<accession>A0A8H6QMQ3</accession>
<feature type="domain" description="Carrier" evidence="7">
    <location>
        <begin position="519"/>
        <end position="594"/>
    </location>
</feature>
<dbReference type="FunFam" id="3.40.50.12780:FF:000062">
    <property type="entry name" value="Nonribosomal peptide synthetase gliP"/>
    <property type="match status" value="1"/>
</dbReference>
<dbReference type="InterPro" id="IPR000873">
    <property type="entry name" value="AMP-dep_synth/lig_dom"/>
</dbReference>
<dbReference type="InterPro" id="IPR006162">
    <property type="entry name" value="Ppantetheine_attach_site"/>
</dbReference>
<dbReference type="PROSITE" id="PS50075">
    <property type="entry name" value="CARRIER"/>
    <property type="match status" value="3"/>
</dbReference>
<comment type="caution">
    <text evidence="8">The sequence shown here is derived from an EMBL/GenBank/DDBJ whole genome shotgun (WGS) entry which is preliminary data.</text>
</comment>
<dbReference type="InterPro" id="IPR001242">
    <property type="entry name" value="Condensation_dom"/>
</dbReference>
<keyword evidence="9" id="KW-1185">Reference proteome</keyword>
<evidence type="ECO:0000256" key="2">
    <source>
        <dbReference type="ARBA" id="ARBA00022553"/>
    </source>
</evidence>
<dbReference type="Gene3D" id="3.40.50.12780">
    <property type="entry name" value="N-terminal domain of ligase-like"/>
    <property type="match status" value="2"/>
</dbReference>
<dbReference type="Gene3D" id="3.30.559.10">
    <property type="entry name" value="Chloramphenicol acetyltransferase-like domain"/>
    <property type="match status" value="2"/>
</dbReference>
<dbReference type="PROSITE" id="PS00012">
    <property type="entry name" value="PHOSPHOPANTETHEINE"/>
    <property type="match status" value="1"/>
</dbReference>
<dbReference type="InterPro" id="IPR036736">
    <property type="entry name" value="ACP-like_sf"/>
</dbReference>
<evidence type="ECO:0000256" key="6">
    <source>
        <dbReference type="ARBA" id="ARBA00029454"/>
    </source>
</evidence>
<keyword evidence="3" id="KW-0436">Ligase</keyword>
<keyword evidence="4" id="KW-0677">Repeat</keyword>
<reference evidence="8" key="1">
    <citation type="submission" date="2020-06" db="EMBL/GenBank/DDBJ databases">
        <title>Draft genome sequences of strains closely related to Aspergillus parafelis and Aspergillus hiratsukae.</title>
        <authorList>
            <person name="Dos Santos R.A.C."/>
            <person name="Rivero-Menendez O."/>
            <person name="Steenwyk J.L."/>
            <person name="Mead M.E."/>
            <person name="Goldman G.H."/>
            <person name="Alastruey-Izquierdo A."/>
            <person name="Rokas A."/>
        </authorList>
    </citation>
    <scope>NUCLEOTIDE SEQUENCE</scope>
    <source>
        <strain evidence="8">CNM-CM7691</strain>
    </source>
</reference>
<dbReference type="NCBIfam" id="TIGR01733">
    <property type="entry name" value="AA-adenyl-dom"/>
    <property type="match status" value="1"/>
</dbReference>
<dbReference type="InterPro" id="IPR010071">
    <property type="entry name" value="AA_adenyl_dom"/>
</dbReference>
<evidence type="ECO:0000256" key="4">
    <source>
        <dbReference type="ARBA" id="ARBA00022737"/>
    </source>
</evidence>
<protein>
    <recommendedName>
        <fullName evidence="7">Carrier domain-containing protein</fullName>
    </recommendedName>
</protein>
<dbReference type="Proteomes" id="UP000641853">
    <property type="component" value="Unassembled WGS sequence"/>
</dbReference>
<evidence type="ECO:0000259" key="7">
    <source>
        <dbReference type="PROSITE" id="PS50075"/>
    </source>
</evidence>
<dbReference type="GO" id="GO:0043041">
    <property type="term" value="P:amino acid activation for nonribosomal peptide biosynthetic process"/>
    <property type="evidence" value="ECO:0007669"/>
    <property type="project" value="TreeGrafter"/>
</dbReference>
<dbReference type="SUPFAM" id="SSF52777">
    <property type="entry name" value="CoA-dependent acyltransferases"/>
    <property type="match status" value="4"/>
</dbReference>
<keyword evidence="5" id="KW-0843">Virulence</keyword>
<name>A0A8H6QMQ3_9EURO</name>
<dbReference type="InterPro" id="IPR020845">
    <property type="entry name" value="AMP-binding_CS"/>
</dbReference>
<proteinExistence type="inferred from homology"/>
<dbReference type="Pfam" id="PF00668">
    <property type="entry name" value="Condensation"/>
    <property type="match status" value="2"/>
</dbReference>
<dbReference type="PROSITE" id="PS00455">
    <property type="entry name" value="AMP_BINDING"/>
    <property type="match status" value="2"/>
</dbReference>
<dbReference type="PANTHER" id="PTHR45527:SF11">
    <property type="entry name" value="NONRIBOSOMAL PEPTIDE SYNTHETASE 5"/>
    <property type="match status" value="1"/>
</dbReference>
<dbReference type="Gene3D" id="3.30.300.30">
    <property type="match status" value="2"/>
</dbReference>
<dbReference type="EMBL" id="JACBAG010001922">
    <property type="protein sequence ID" value="KAF7175503.1"/>
    <property type="molecule type" value="Genomic_DNA"/>
</dbReference>
<dbReference type="Gene3D" id="1.10.1200.10">
    <property type="entry name" value="ACP-like"/>
    <property type="match status" value="3"/>
</dbReference>
<dbReference type="SUPFAM" id="SSF56801">
    <property type="entry name" value="Acetyl-CoA synthetase-like"/>
    <property type="match status" value="2"/>
</dbReference>
<dbReference type="CDD" id="cd19537">
    <property type="entry name" value="C_NRPS-like"/>
    <property type="match status" value="1"/>
</dbReference>
<dbReference type="GO" id="GO:0016874">
    <property type="term" value="F:ligase activity"/>
    <property type="evidence" value="ECO:0007669"/>
    <property type="project" value="UniProtKB-KW"/>
</dbReference>
<comment type="similarity">
    <text evidence="6">Belongs to the NRP synthetase family.</text>
</comment>
<dbReference type="InterPro" id="IPR009081">
    <property type="entry name" value="PP-bd_ACP"/>
</dbReference>